<dbReference type="EMBL" id="OBEL01000002">
    <property type="protein sequence ID" value="SNZ19312.1"/>
    <property type="molecule type" value="Genomic_DNA"/>
</dbReference>
<dbReference type="RefSeq" id="WP_097153668.1">
    <property type="nucleotide sequence ID" value="NZ_OBEL01000002.1"/>
</dbReference>
<evidence type="ECO:0000256" key="2">
    <source>
        <dbReference type="PIRSR" id="PIRSR605511-1"/>
    </source>
</evidence>
<dbReference type="GO" id="GO:0019853">
    <property type="term" value="P:L-ascorbic acid biosynthetic process"/>
    <property type="evidence" value="ECO:0007669"/>
    <property type="project" value="TreeGrafter"/>
</dbReference>
<sequence length="292" mass="32190">MRIEVLLDVKTTLGEGPIWDVEQQRLYFIDSVDGRIFRCTADGTEIRAWDVPGKIGSLALRSNGLGAICSLEGGFYTLDFNSGDCELFYDPEPNLPTNRLNDGKVDRKGRFFVGSMDTMEDDASGALYRVDPDFSVTKVDDGIICSNGPCFSPDDKIFYFQDTWTGEIWAYDYDIETGKLNNRRTFAKVDGSNGGAADGSTVDAEGYLWNALVYDGKLTRFTPDGDVDRIIDMPVKKVTSVNFGGPNLDVLYVTSMAKPPLPRFPEDGPQRGSLFAIYDLGITGVPEPRFGA</sequence>
<feature type="binding site" evidence="3">
    <location>
        <position position="15"/>
    </location>
    <ligand>
        <name>a divalent metal cation</name>
        <dbReference type="ChEBI" id="CHEBI:60240"/>
    </ligand>
</feature>
<feature type="binding site" evidence="3">
    <location>
        <position position="147"/>
    </location>
    <ligand>
        <name>a divalent metal cation</name>
        <dbReference type="ChEBI" id="CHEBI:60240"/>
    </ligand>
</feature>
<feature type="binding site" evidence="3">
    <location>
        <position position="101"/>
    </location>
    <ligand>
        <name>substrate</name>
    </ligand>
</feature>
<dbReference type="AlphaFoldDB" id="A0A285PC55"/>
<keyword evidence="3" id="KW-0862">Zinc</keyword>
<accession>A0A285PC55</accession>
<keyword evidence="3" id="KW-0479">Metal-binding</keyword>
<dbReference type="PRINTS" id="PR01790">
    <property type="entry name" value="SMP30FAMILY"/>
</dbReference>
<feature type="binding site" evidence="3">
    <location>
        <position position="198"/>
    </location>
    <ligand>
        <name>a divalent metal cation</name>
        <dbReference type="ChEBI" id="CHEBI:60240"/>
    </ligand>
</feature>
<dbReference type="GO" id="GO:0004341">
    <property type="term" value="F:gluconolactonase activity"/>
    <property type="evidence" value="ECO:0007669"/>
    <property type="project" value="TreeGrafter"/>
</dbReference>
<protein>
    <submittedName>
        <fullName evidence="5">Sugar lactone lactonase YvrE</fullName>
    </submittedName>
</protein>
<dbReference type="PANTHER" id="PTHR10907">
    <property type="entry name" value="REGUCALCIN"/>
    <property type="match status" value="1"/>
</dbReference>
<feature type="domain" description="SMP-30/Gluconolactonase/LRE-like region" evidence="4">
    <location>
        <begin position="13"/>
        <end position="256"/>
    </location>
</feature>
<evidence type="ECO:0000259" key="4">
    <source>
        <dbReference type="Pfam" id="PF08450"/>
    </source>
</evidence>
<dbReference type="SUPFAM" id="SSF63829">
    <property type="entry name" value="Calcium-dependent phosphotriesterase"/>
    <property type="match status" value="1"/>
</dbReference>
<comment type="cofactor">
    <cofactor evidence="3">
        <name>Zn(2+)</name>
        <dbReference type="ChEBI" id="CHEBI:29105"/>
    </cofactor>
    <text evidence="3">Binds 1 divalent metal cation per subunit.</text>
</comment>
<evidence type="ECO:0000256" key="1">
    <source>
        <dbReference type="ARBA" id="ARBA00008853"/>
    </source>
</evidence>
<gene>
    <name evidence="5" type="ORF">SAMN06265368_2394</name>
</gene>
<dbReference type="PANTHER" id="PTHR10907:SF47">
    <property type="entry name" value="REGUCALCIN"/>
    <property type="match status" value="1"/>
</dbReference>
<keyword evidence="6" id="KW-1185">Reference proteome</keyword>
<dbReference type="InterPro" id="IPR011042">
    <property type="entry name" value="6-blade_b-propeller_TolB-like"/>
</dbReference>
<dbReference type="InterPro" id="IPR005511">
    <property type="entry name" value="SMP-30"/>
</dbReference>
<evidence type="ECO:0000256" key="3">
    <source>
        <dbReference type="PIRSR" id="PIRSR605511-2"/>
    </source>
</evidence>
<dbReference type="OrthoDB" id="2633250at2"/>
<proteinExistence type="inferred from homology"/>
<feature type="binding site" evidence="3">
    <location>
        <position position="99"/>
    </location>
    <ligand>
        <name>substrate</name>
    </ligand>
</feature>
<dbReference type="InterPro" id="IPR013658">
    <property type="entry name" value="SGL"/>
</dbReference>
<feature type="active site" description="Proton donor/acceptor" evidence="2">
    <location>
        <position position="198"/>
    </location>
</feature>
<evidence type="ECO:0000313" key="6">
    <source>
        <dbReference type="Proteomes" id="UP000219439"/>
    </source>
</evidence>
<dbReference type="Pfam" id="PF08450">
    <property type="entry name" value="SGL"/>
    <property type="match status" value="1"/>
</dbReference>
<name>A0A285PC55_9HYPH</name>
<organism evidence="5 6">
    <name type="scientific">Cohaesibacter gelatinilyticus</name>
    <dbReference type="NCBI Taxonomy" id="372072"/>
    <lineage>
        <taxon>Bacteria</taxon>
        <taxon>Pseudomonadati</taxon>
        <taxon>Pseudomonadota</taxon>
        <taxon>Alphaproteobacteria</taxon>
        <taxon>Hyphomicrobiales</taxon>
        <taxon>Cohaesibacteraceae</taxon>
    </lineage>
</organism>
<dbReference type="Gene3D" id="2.120.10.30">
    <property type="entry name" value="TolB, C-terminal domain"/>
    <property type="match status" value="1"/>
</dbReference>
<dbReference type="Proteomes" id="UP000219439">
    <property type="component" value="Unassembled WGS sequence"/>
</dbReference>
<evidence type="ECO:0000313" key="5">
    <source>
        <dbReference type="EMBL" id="SNZ19312.1"/>
    </source>
</evidence>
<comment type="similarity">
    <text evidence="1">Belongs to the SMP-30/CGR1 family.</text>
</comment>
<reference evidence="5 6" key="1">
    <citation type="submission" date="2017-09" db="EMBL/GenBank/DDBJ databases">
        <authorList>
            <person name="Ehlers B."/>
            <person name="Leendertz F.H."/>
        </authorList>
    </citation>
    <scope>NUCLEOTIDE SEQUENCE [LARGE SCALE GENOMIC DNA]</scope>
    <source>
        <strain evidence="5 6">DSM 18289</strain>
    </source>
</reference>
<dbReference type="GO" id="GO:0005509">
    <property type="term" value="F:calcium ion binding"/>
    <property type="evidence" value="ECO:0007669"/>
    <property type="project" value="TreeGrafter"/>
</dbReference>